<dbReference type="PRINTS" id="PR00019">
    <property type="entry name" value="LEURICHRPT"/>
</dbReference>
<evidence type="ECO:0000256" key="4">
    <source>
        <dbReference type="ARBA" id="ARBA00022737"/>
    </source>
</evidence>
<comment type="caution">
    <text evidence="8">The sequence shown here is derived from an EMBL/GenBank/DDBJ whole genome shotgun (WGS) entry which is preliminary data.</text>
</comment>
<dbReference type="Pfam" id="PF08263">
    <property type="entry name" value="LRRNT_2"/>
    <property type="match status" value="1"/>
</dbReference>
<feature type="domain" description="Leucine-rich repeat-containing N-terminal plant-type" evidence="7">
    <location>
        <begin position="24"/>
        <end position="62"/>
    </location>
</feature>
<organism evidence="8 9">
    <name type="scientific">Acorus calamus</name>
    <name type="common">Sweet flag</name>
    <dbReference type="NCBI Taxonomy" id="4465"/>
    <lineage>
        <taxon>Eukaryota</taxon>
        <taxon>Viridiplantae</taxon>
        <taxon>Streptophyta</taxon>
        <taxon>Embryophyta</taxon>
        <taxon>Tracheophyta</taxon>
        <taxon>Spermatophyta</taxon>
        <taxon>Magnoliopsida</taxon>
        <taxon>Liliopsida</taxon>
        <taxon>Acoraceae</taxon>
        <taxon>Acorus</taxon>
    </lineage>
</organism>
<name>A0AAV9FE29_ACOCL</name>
<feature type="signal peptide" evidence="6">
    <location>
        <begin position="1"/>
        <end position="22"/>
    </location>
</feature>
<dbReference type="Gene3D" id="3.80.10.10">
    <property type="entry name" value="Ribonuclease Inhibitor"/>
    <property type="match status" value="1"/>
</dbReference>
<keyword evidence="4" id="KW-0677">Repeat</keyword>
<dbReference type="GO" id="GO:0016020">
    <property type="term" value="C:membrane"/>
    <property type="evidence" value="ECO:0007669"/>
    <property type="project" value="UniProtKB-SubCell"/>
</dbReference>
<dbReference type="InterPro" id="IPR032675">
    <property type="entry name" value="LRR_dom_sf"/>
</dbReference>
<evidence type="ECO:0000256" key="3">
    <source>
        <dbReference type="ARBA" id="ARBA00022729"/>
    </source>
</evidence>
<dbReference type="Proteomes" id="UP001180020">
    <property type="component" value="Unassembled WGS sequence"/>
</dbReference>
<evidence type="ECO:0000256" key="2">
    <source>
        <dbReference type="ARBA" id="ARBA00022614"/>
    </source>
</evidence>
<keyword evidence="3 6" id="KW-0732">Signal</keyword>
<dbReference type="InterPro" id="IPR001611">
    <property type="entry name" value="Leu-rich_rpt"/>
</dbReference>
<evidence type="ECO:0000313" key="9">
    <source>
        <dbReference type="Proteomes" id="UP001180020"/>
    </source>
</evidence>
<proteinExistence type="predicted"/>
<dbReference type="Pfam" id="PF00560">
    <property type="entry name" value="LRR_1"/>
    <property type="match status" value="2"/>
</dbReference>
<evidence type="ECO:0000256" key="5">
    <source>
        <dbReference type="ARBA" id="ARBA00023136"/>
    </source>
</evidence>
<dbReference type="EMBL" id="JAUJYO010000002">
    <property type="protein sequence ID" value="KAK1323534.1"/>
    <property type="molecule type" value="Genomic_DNA"/>
</dbReference>
<feature type="chain" id="PRO_5043653559" description="Leucine-rich repeat-containing N-terminal plant-type domain-containing protein" evidence="6">
    <location>
        <begin position="23"/>
        <end position="192"/>
    </location>
</feature>
<dbReference type="PANTHER" id="PTHR47988">
    <property type="entry name" value="SOMATIC EMBRYOGENESIS RECEPTOR KINASE 1"/>
    <property type="match status" value="1"/>
</dbReference>
<keyword evidence="2" id="KW-0433">Leucine-rich repeat</keyword>
<keyword evidence="5" id="KW-0472">Membrane</keyword>
<dbReference type="SUPFAM" id="SSF52058">
    <property type="entry name" value="L domain-like"/>
    <property type="match status" value="1"/>
</dbReference>
<reference evidence="8" key="1">
    <citation type="journal article" date="2023" name="Nat. Commun.">
        <title>Diploid and tetraploid genomes of Acorus and the evolution of monocots.</title>
        <authorList>
            <person name="Ma L."/>
            <person name="Liu K.W."/>
            <person name="Li Z."/>
            <person name="Hsiao Y.Y."/>
            <person name="Qi Y."/>
            <person name="Fu T."/>
            <person name="Tang G.D."/>
            <person name="Zhang D."/>
            <person name="Sun W.H."/>
            <person name="Liu D.K."/>
            <person name="Li Y."/>
            <person name="Chen G.Z."/>
            <person name="Liu X.D."/>
            <person name="Liao X.Y."/>
            <person name="Jiang Y.T."/>
            <person name="Yu X."/>
            <person name="Hao Y."/>
            <person name="Huang J."/>
            <person name="Zhao X.W."/>
            <person name="Ke S."/>
            <person name="Chen Y.Y."/>
            <person name="Wu W.L."/>
            <person name="Hsu J.L."/>
            <person name="Lin Y.F."/>
            <person name="Huang M.D."/>
            <person name="Li C.Y."/>
            <person name="Huang L."/>
            <person name="Wang Z.W."/>
            <person name="Zhao X."/>
            <person name="Zhong W.Y."/>
            <person name="Peng D.H."/>
            <person name="Ahmad S."/>
            <person name="Lan S."/>
            <person name="Zhang J.S."/>
            <person name="Tsai W.C."/>
            <person name="Van de Peer Y."/>
            <person name="Liu Z.J."/>
        </authorList>
    </citation>
    <scope>NUCLEOTIDE SEQUENCE</scope>
    <source>
        <strain evidence="8">CP</strain>
    </source>
</reference>
<evidence type="ECO:0000256" key="1">
    <source>
        <dbReference type="ARBA" id="ARBA00004370"/>
    </source>
</evidence>
<protein>
    <recommendedName>
        <fullName evidence="7">Leucine-rich repeat-containing N-terminal plant-type domain-containing protein</fullName>
    </recommendedName>
</protein>
<keyword evidence="9" id="KW-1185">Reference proteome</keyword>
<dbReference type="AlphaFoldDB" id="A0AAV9FE29"/>
<accession>A0AAV9FE29</accession>
<dbReference type="PROSITE" id="PS51450">
    <property type="entry name" value="LRR"/>
    <property type="match status" value="1"/>
</dbReference>
<evidence type="ECO:0000313" key="8">
    <source>
        <dbReference type="EMBL" id="KAK1323534.1"/>
    </source>
</evidence>
<dbReference type="FunFam" id="3.80.10.10:FF:000400">
    <property type="entry name" value="Nuclear pore complex protein NUP107"/>
    <property type="match status" value="1"/>
</dbReference>
<comment type="subcellular location">
    <subcellularLocation>
        <location evidence="1">Membrane</location>
    </subcellularLocation>
</comment>
<evidence type="ECO:0000259" key="7">
    <source>
        <dbReference type="Pfam" id="PF08263"/>
    </source>
</evidence>
<reference evidence="8" key="2">
    <citation type="submission" date="2023-06" db="EMBL/GenBank/DDBJ databases">
        <authorList>
            <person name="Ma L."/>
            <person name="Liu K.-W."/>
            <person name="Li Z."/>
            <person name="Hsiao Y.-Y."/>
            <person name="Qi Y."/>
            <person name="Fu T."/>
            <person name="Tang G."/>
            <person name="Zhang D."/>
            <person name="Sun W.-H."/>
            <person name="Liu D.-K."/>
            <person name="Li Y."/>
            <person name="Chen G.-Z."/>
            <person name="Liu X.-D."/>
            <person name="Liao X.-Y."/>
            <person name="Jiang Y.-T."/>
            <person name="Yu X."/>
            <person name="Hao Y."/>
            <person name="Huang J."/>
            <person name="Zhao X.-W."/>
            <person name="Ke S."/>
            <person name="Chen Y.-Y."/>
            <person name="Wu W.-L."/>
            <person name="Hsu J.-L."/>
            <person name="Lin Y.-F."/>
            <person name="Huang M.-D."/>
            <person name="Li C.-Y."/>
            <person name="Huang L."/>
            <person name="Wang Z.-W."/>
            <person name="Zhao X."/>
            <person name="Zhong W.-Y."/>
            <person name="Peng D.-H."/>
            <person name="Ahmad S."/>
            <person name="Lan S."/>
            <person name="Zhang J.-S."/>
            <person name="Tsai W.-C."/>
            <person name="Van De Peer Y."/>
            <person name="Liu Z.-J."/>
        </authorList>
    </citation>
    <scope>NUCLEOTIDE SEQUENCE</scope>
    <source>
        <strain evidence="8">CP</strain>
        <tissue evidence="8">Leaves</tissue>
    </source>
</reference>
<gene>
    <name evidence="8" type="ORF">QJS10_CPA02g01445</name>
</gene>
<sequence length="192" mass="20564">MRGPLFLLFFISLSIPFTLVSTLSSDGHSLLSLSKNLTIPTPILSTWTASEPDPCNWTGVECGSRHNYVVTLNLSGTGVSGTLGPDIRWLRFLHTLDLSTNNISGSLPPELGNCPRLSYLDLSSNSLSGKIPESLFLIPVLDSVILNNNLFSSPIPSSVESSVGSDPTGDREVQFIDGIVAEGESPRWGHPG</sequence>
<evidence type="ECO:0000256" key="6">
    <source>
        <dbReference type="SAM" id="SignalP"/>
    </source>
</evidence>
<dbReference type="InterPro" id="IPR013210">
    <property type="entry name" value="LRR_N_plant-typ"/>
</dbReference>